<accession>A0AAD4R1E3</accession>
<dbReference type="InterPro" id="IPR014729">
    <property type="entry name" value="Rossmann-like_a/b/a_fold"/>
</dbReference>
<evidence type="ECO:0000256" key="2">
    <source>
        <dbReference type="ARBA" id="ARBA00007145"/>
    </source>
</evidence>
<dbReference type="InterPro" id="IPR014445">
    <property type="entry name" value="Gln-dep_NAD_synthase"/>
</dbReference>
<evidence type="ECO:0000259" key="11">
    <source>
        <dbReference type="PROSITE" id="PS50263"/>
    </source>
</evidence>
<dbReference type="Gene3D" id="3.60.110.10">
    <property type="entry name" value="Carbon-nitrogen hydrolase"/>
    <property type="match status" value="1"/>
</dbReference>
<evidence type="ECO:0000256" key="3">
    <source>
        <dbReference type="ARBA" id="ARBA00012743"/>
    </source>
</evidence>
<keyword evidence="8 10" id="KW-0520">NAD</keyword>
<dbReference type="AlphaFoldDB" id="A0AAD4R1E3"/>
<dbReference type="InterPro" id="IPR022310">
    <property type="entry name" value="NAD/GMP_synthase"/>
</dbReference>
<dbReference type="FunFam" id="3.40.50.620:FF:000036">
    <property type="entry name" value="Glutamine-dependent NAD(+) synthetase"/>
    <property type="match status" value="1"/>
</dbReference>
<dbReference type="SUPFAM" id="SSF56317">
    <property type="entry name" value="Carbon-nitrogen hydrolase"/>
    <property type="match status" value="1"/>
</dbReference>
<evidence type="ECO:0000256" key="5">
    <source>
        <dbReference type="ARBA" id="ARBA00022598"/>
    </source>
</evidence>
<evidence type="ECO:0000256" key="9">
    <source>
        <dbReference type="ARBA" id="ARBA00030681"/>
    </source>
</evidence>
<evidence type="ECO:0000256" key="1">
    <source>
        <dbReference type="ARBA" id="ARBA00005188"/>
    </source>
</evidence>
<name>A0AAD4R1E3_9BILA</name>
<gene>
    <name evidence="12" type="ORF">DdX_07855</name>
</gene>
<comment type="similarity">
    <text evidence="2 10">In the C-terminal section; belongs to the NAD synthetase family.</text>
</comment>
<dbReference type="Gene3D" id="3.40.50.620">
    <property type="entry name" value="HUPs"/>
    <property type="match status" value="1"/>
</dbReference>
<dbReference type="CDD" id="cd00553">
    <property type="entry name" value="NAD_synthase"/>
    <property type="match status" value="1"/>
</dbReference>
<evidence type="ECO:0000256" key="7">
    <source>
        <dbReference type="ARBA" id="ARBA00022840"/>
    </source>
</evidence>
<dbReference type="InterPro" id="IPR003010">
    <property type="entry name" value="C-N_Hydrolase"/>
</dbReference>
<keyword evidence="5 10" id="KW-0436">Ligase</keyword>
<dbReference type="HAMAP" id="MF_02090">
    <property type="entry name" value="NadE_glutamine_dep"/>
    <property type="match status" value="1"/>
</dbReference>
<keyword evidence="7 10" id="KW-0067">ATP-binding</keyword>
<keyword evidence="13" id="KW-1185">Reference proteome</keyword>
<evidence type="ECO:0000256" key="10">
    <source>
        <dbReference type="PIRNR" id="PIRNR006630"/>
    </source>
</evidence>
<dbReference type="InterPro" id="IPR003694">
    <property type="entry name" value="NAD_synthase"/>
</dbReference>
<dbReference type="SUPFAM" id="SSF52402">
    <property type="entry name" value="Adenine nucleotide alpha hydrolases-like"/>
    <property type="match status" value="1"/>
</dbReference>
<dbReference type="CDD" id="cd07570">
    <property type="entry name" value="GAT_Gln-NAD-synth"/>
    <property type="match status" value="1"/>
</dbReference>
<dbReference type="PROSITE" id="PS50263">
    <property type="entry name" value="CN_HYDROLASE"/>
    <property type="match status" value="1"/>
</dbReference>
<dbReference type="Pfam" id="PF02540">
    <property type="entry name" value="NAD_synthase"/>
    <property type="match status" value="1"/>
</dbReference>
<dbReference type="EC" id="6.3.5.1" evidence="3 10"/>
<sequence>MKKLTADSEAGSLHIHQQPIHQLYIFINSLFINSTYSSTAYSSTGLFINRSIHQPDCSSTIEISRKLRETDRDFLHPGVFDHAESEFEPLIRFLRKNDMIGVRRINVAVCTLNNWALDFTGNKKRILQTCRDAYSKGARIRLGPELEIPSYGCEDHFFENGTEIHSWKVLHSITEESTKLKDMLIITGMPARFKGFLYNCMVAVVNGRVEFMYPKSVLCNDDIYRESRWFVPWQRKYETVDYQIPPQYGFKQKSTLFGSAVLESIDCVKIGFEMCEELWTAKSPSAELALQGVDILCNASGSHHVLGKSCLRINQLVLGTTSKLGGIYLYSNHRGCDGGRVYYDGMSSIAQNENLYAQINQFDIEDTCTANCLLDVQKSRNYRAKITSVGIAASREGEVPVVKINANILDSLEPVSTPTAEPITTMQRSNVDELCHGPPAFLWHYLRRSKQSGYFLPLSGGQDSSSVALMIRLMCEKVCKAVRDNPDRDDEAYYFLGEKVGTDPSELCNKILYTCYMGSENSSEKTKNAAKLLAKDICSNHSSVVIDAVVSAFLSMFKAAYSFTPSFDSNDNREGMALQNLQARIRMVLAYLFAQASLIYYKRPGGLLMLGTSNVDESLIGYVTKYDCSSADINPIGSISKRDLREFLHYVNEHHDFPNLKEILTAVPTAELRPMKEGEVTQIDEEEIGLTYDELSVMGQLRRPGNCDPYQMFIELVSRWRSKYTYDQIADKVEIFFKRYAANRHKSTVSTPAYHANTYSNDDHRNDHRPFLYPDFSHQFKEIRETVEALKAREKEGTN</sequence>
<reference evidence="12" key="1">
    <citation type="submission" date="2022-01" db="EMBL/GenBank/DDBJ databases">
        <title>Genome Sequence Resource for Two Populations of Ditylenchus destructor, the Migratory Endoparasitic Phytonematode.</title>
        <authorList>
            <person name="Zhang H."/>
            <person name="Lin R."/>
            <person name="Xie B."/>
        </authorList>
    </citation>
    <scope>NUCLEOTIDE SEQUENCE</scope>
    <source>
        <strain evidence="12">BazhouSP</strain>
    </source>
</reference>
<dbReference type="InterPro" id="IPR036526">
    <property type="entry name" value="C-N_Hydrolase_sf"/>
</dbReference>
<dbReference type="PIRSF" id="PIRSF006630">
    <property type="entry name" value="NADS_GAT"/>
    <property type="match status" value="1"/>
</dbReference>
<evidence type="ECO:0000256" key="4">
    <source>
        <dbReference type="ARBA" id="ARBA00017309"/>
    </source>
</evidence>
<dbReference type="GO" id="GO:0003952">
    <property type="term" value="F:NAD+ synthase (glutamine-hydrolyzing) activity"/>
    <property type="evidence" value="ECO:0007669"/>
    <property type="project" value="UniProtKB-UniRule"/>
</dbReference>
<evidence type="ECO:0000313" key="13">
    <source>
        <dbReference type="Proteomes" id="UP001201812"/>
    </source>
</evidence>
<organism evidence="12 13">
    <name type="scientific">Ditylenchus destructor</name>
    <dbReference type="NCBI Taxonomy" id="166010"/>
    <lineage>
        <taxon>Eukaryota</taxon>
        <taxon>Metazoa</taxon>
        <taxon>Ecdysozoa</taxon>
        <taxon>Nematoda</taxon>
        <taxon>Chromadorea</taxon>
        <taxon>Rhabditida</taxon>
        <taxon>Tylenchina</taxon>
        <taxon>Tylenchomorpha</taxon>
        <taxon>Sphaerularioidea</taxon>
        <taxon>Anguinidae</taxon>
        <taxon>Anguininae</taxon>
        <taxon>Ditylenchus</taxon>
    </lineage>
</organism>
<comment type="caution">
    <text evidence="12">The sequence shown here is derived from an EMBL/GenBank/DDBJ whole genome shotgun (WGS) entry which is preliminary data.</text>
</comment>
<keyword evidence="6 10" id="KW-0547">Nucleotide-binding</keyword>
<comment type="catalytic activity">
    <reaction evidence="10">
        <text>deamido-NAD(+) + L-glutamine + ATP + H2O = L-glutamate + AMP + diphosphate + NAD(+) + H(+)</text>
        <dbReference type="Rhea" id="RHEA:24384"/>
        <dbReference type="ChEBI" id="CHEBI:15377"/>
        <dbReference type="ChEBI" id="CHEBI:15378"/>
        <dbReference type="ChEBI" id="CHEBI:29985"/>
        <dbReference type="ChEBI" id="CHEBI:30616"/>
        <dbReference type="ChEBI" id="CHEBI:33019"/>
        <dbReference type="ChEBI" id="CHEBI:57540"/>
        <dbReference type="ChEBI" id="CHEBI:58359"/>
        <dbReference type="ChEBI" id="CHEBI:58437"/>
        <dbReference type="ChEBI" id="CHEBI:456215"/>
        <dbReference type="EC" id="6.3.5.1"/>
    </reaction>
</comment>
<evidence type="ECO:0000256" key="8">
    <source>
        <dbReference type="ARBA" id="ARBA00023027"/>
    </source>
</evidence>
<dbReference type="EMBL" id="JAKKPZ010000011">
    <property type="protein sequence ID" value="KAI1715537.1"/>
    <property type="molecule type" value="Genomic_DNA"/>
</dbReference>
<dbReference type="GO" id="GO:0005737">
    <property type="term" value="C:cytoplasm"/>
    <property type="evidence" value="ECO:0007669"/>
    <property type="project" value="InterPro"/>
</dbReference>
<dbReference type="PANTHER" id="PTHR23090:SF9">
    <property type="entry name" value="GLUTAMINE-DEPENDENT NAD(+) SYNTHETASE"/>
    <property type="match status" value="1"/>
</dbReference>
<dbReference type="GO" id="GO:0004359">
    <property type="term" value="F:glutaminase activity"/>
    <property type="evidence" value="ECO:0007669"/>
    <property type="project" value="InterPro"/>
</dbReference>
<comment type="pathway">
    <text evidence="1 10">Cofactor biosynthesis; NAD(+) biosynthesis; NAD(+) from deamido-NAD(+) (L-Gln route): step 1/1.</text>
</comment>
<dbReference type="GO" id="GO:0005524">
    <property type="term" value="F:ATP binding"/>
    <property type="evidence" value="ECO:0007669"/>
    <property type="project" value="UniProtKB-UniRule"/>
</dbReference>
<evidence type="ECO:0000313" key="12">
    <source>
        <dbReference type="EMBL" id="KAI1715537.1"/>
    </source>
</evidence>
<dbReference type="NCBIfam" id="TIGR00552">
    <property type="entry name" value="nadE"/>
    <property type="match status" value="1"/>
</dbReference>
<dbReference type="GO" id="GO:0009435">
    <property type="term" value="P:NAD+ biosynthetic process"/>
    <property type="evidence" value="ECO:0007669"/>
    <property type="project" value="UniProtKB-UniRule"/>
</dbReference>
<dbReference type="Pfam" id="PF00795">
    <property type="entry name" value="CN_hydrolase"/>
    <property type="match status" value="1"/>
</dbReference>
<evidence type="ECO:0000256" key="6">
    <source>
        <dbReference type="ARBA" id="ARBA00022741"/>
    </source>
</evidence>
<feature type="domain" description="CN hydrolase" evidence="11">
    <location>
        <begin position="105"/>
        <end position="376"/>
    </location>
</feature>
<proteinExistence type="inferred from homology"/>
<dbReference type="PANTHER" id="PTHR23090">
    <property type="entry name" value="NH 3 /GLUTAMINE-DEPENDENT NAD + SYNTHETASE"/>
    <property type="match status" value="1"/>
</dbReference>
<protein>
    <recommendedName>
        <fullName evidence="4 10">Glutamine-dependent NAD(+) synthetase</fullName>
        <ecNumber evidence="3 10">6.3.5.1</ecNumber>
    </recommendedName>
    <alternativeName>
        <fullName evidence="9 10">NAD(+) synthase [glutamine-hydrolyzing]</fullName>
    </alternativeName>
</protein>
<dbReference type="Proteomes" id="UP001201812">
    <property type="component" value="Unassembled WGS sequence"/>
</dbReference>